<dbReference type="EMBL" id="DSOL01000234">
    <property type="protein sequence ID" value="HEN28612.1"/>
    <property type="molecule type" value="Genomic_DNA"/>
</dbReference>
<evidence type="ECO:0000313" key="1">
    <source>
        <dbReference type="EMBL" id="HEN28612.1"/>
    </source>
</evidence>
<comment type="caution">
    <text evidence="1">The sequence shown here is derived from an EMBL/GenBank/DDBJ whole genome shotgun (WGS) entry which is preliminary data.</text>
</comment>
<proteinExistence type="predicted"/>
<evidence type="ECO:0000313" key="2">
    <source>
        <dbReference type="EMBL" id="HGL16796.1"/>
    </source>
</evidence>
<protein>
    <submittedName>
        <fullName evidence="1">Uncharacterized protein</fullName>
    </submittedName>
</protein>
<accession>A0A7C2P1Q7</accession>
<dbReference type="AlphaFoldDB" id="A0A7C2P1Q7"/>
<gene>
    <name evidence="1" type="ORF">ENQ77_08235</name>
    <name evidence="2" type="ORF">ENU66_00410</name>
</gene>
<name>A0A7C2P1Q7_UNCW3</name>
<organism evidence="1">
    <name type="scientific">candidate division WOR-3 bacterium</name>
    <dbReference type="NCBI Taxonomy" id="2052148"/>
    <lineage>
        <taxon>Bacteria</taxon>
        <taxon>Bacteria division WOR-3</taxon>
    </lineage>
</organism>
<dbReference type="EMBL" id="DTDJ01000006">
    <property type="protein sequence ID" value="HGL16796.1"/>
    <property type="molecule type" value="Genomic_DNA"/>
</dbReference>
<reference evidence="1" key="1">
    <citation type="journal article" date="2020" name="mSystems">
        <title>Genome- and Community-Level Interaction Insights into Carbon Utilization and Element Cycling Functions of Hydrothermarchaeota in Hydrothermal Sediment.</title>
        <authorList>
            <person name="Zhou Z."/>
            <person name="Liu Y."/>
            <person name="Xu W."/>
            <person name="Pan J."/>
            <person name="Luo Z.H."/>
            <person name="Li M."/>
        </authorList>
    </citation>
    <scope>NUCLEOTIDE SEQUENCE [LARGE SCALE GENOMIC DNA]</scope>
    <source>
        <strain evidence="1">SpSt-34</strain>
        <strain evidence="2">SpSt-69</strain>
    </source>
</reference>
<sequence>MRRRETITFPAIPKLLKRNLETLVERLPESGMGKYREMVKRITKIAKSSNKNSLFALFKNTMNP</sequence>